<name>A0A0R1K6P2_9LACO</name>
<proteinExistence type="predicted"/>
<dbReference type="Proteomes" id="UP000051248">
    <property type="component" value="Unassembled WGS sequence"/>
</dbReference>
<dbReference type="GO" id="GO:0005524">
    <property type="term" value="F:ATP binding"/>
    <property type="evidence" value="ECO:0007669"/>
    <property type="project" value="InterPro"/>
</dbReference>
<reference evidence="2 3" key="1">
    <citation type="journal article" date="2015" name="Genome Announc.">
        <title>Expanding the biotechnology potential of lactobacilli through comparative genomics of 213 strains and associated genera.</title>
        <authorList>
            <person name="Sun Z."/>
            <person name="Harris H.M."/>
            <person name="McCann A."/>
            <person name="Guo C."/>
            <person name="Argimon S."/>
            <person name="Zhang W."/>
            <person name="Yang X."/>
            <person name="Jeffery I.B."/>
            <person name="Cooney J.C."/>
            <person name="Kagawa T.F."/>
            <person name="Liu W."/>
            <person name="Song Y."/>
            <person name="Salvetti E."/>
            <person name="Wrobel A."/>
            <person name="Rasinkangas P."/>
            <person name="Parkhill J."/>
            <person name="Rea M.C."/>
            <person name="O'Sullivan O."/>
            <person name="Ritari J."/>
            <person name="Douillard F.P."/>
            <person name="Paul Ross R."/>
            <person name="Yang R."/>
            <person name="Briner A.E."/>
            <person name="Felis G.E."/>
            <person name="de Vos W.M."/>
            <person name="Barrangou R."/>
            <person name="Klaenhammer T.R."/>
            <person name="Caufield P.W."/>
            <person name="Cui Y."/>
            <person name="Zhang H."/>
            <person name="O'Toole P.W."/>
        </authorList>
    </citation>
    <scope>NUCLEOTIDE SEQUENCE [LARGE SCALE GENOMIC DNA]</scope>
    <source>
        <strain evidence="2 3">DSM 19682</strain>
    </source>
</reference>
<protein>
    <recommendedName>
        <fullName evidence="1">ATPase AAA-type core domain-containing protein</fullName>
    </recommendedName>
</protein>
<dbReference type="InterPro" id="IPR003959">
    <property type="entry name" value="ATPase_AAA_core"/>
</dbReference>
<dbReference type="EMBL" id="AZDZ01000019">
    <property type="protein sequence ID" value="KRK78987.1"/>
    <property type="molecule type" value="Genomic_DNA"/>
</dbReference>
<evidence type="ECO:0000313" key="2">
    <source>
        <dbReference type="EMBL" id="KRK78987.1"/>
    </source>
</evidence>
<dbReference type="SUPFAM" id="SSF52540">
    <property type="entry name" value="P-loop containing nucleoside triphosphate hydrolases"/>
    <property type="match status" value="1"/>
</dbReference>
<dbReference type="STRING" id="1423775.FD03_GL001347"/>
<accession>A0A0R1K6P2</accession>
<keyword evidence="3" id="KW-1185">Reference proteome</keyword>
<gene>
    <name evidence="2" type="ORF">FD03_GL001347</name>
</gene>
<dbReference type="PATRIC" id="fig|1423775.4.peg.1377"/>
<dbReference type="Gene3D" id="3.40.50.300">
    <property type="entry name" value="P-loop containing nucleotide triphosphate hydrolases"/>
    <property type="match status" value="2"/>
</dbReference>
<organism evidence="2 3">
    <name type="scientific">Companilactobacillus nodensis DSM 19682 = JCM 14932 = NBRC 107160</name>
    <dbReference type="NCBI Taxonomy" id="1423775"/>
    <lineage>
        <taxon>Bacteria</taxon>
        <taxon>Bacillati</taxon>
        <taxon>Bacillota</taxon>
        <taxon>Bacilli</taxon>
        <taxon>Lactobacillales</taxon>
        <taxon>Lactobacillaceae</taxon>
        <taxon>Companilactobacillus</taxon>
    </lineage>
</organism>
<evidence type="ECO:0000259" key="1">
    <source>
        <dbReference type="Pfam" id="PF13304"/>
    </source>
</evidence>
<sequence length="461" mass="52569">MFTEIELKNYMSLKNIKLDMKQKNDAKSIVAIYGENGSGKSNVVSAFMNLSLSINTLKSQKIFNKMESNILSDDENDNNMSDDAKKMKLDAIRSIQNSQYTSLLRIFQNTYLFGEHGPTELKFNFKIDGHAGYYKLVFEKSNGKAYLATEELNYVIKKSSGMIYIITGDKDGNISYKLSPQLLKNKELFASIDDSIYRLWGKHSFLSIFNEFQNENNNKYIEDNVLASFLTVISDFRQISFKTDGASGMSQFPKLLPDLYRGTIDYDGSEERIIRTIAALDKYFVPLYSDIVELSYKSIRVDDNMIRYELYEKKRISNKIVEIPFALESNGTKRLLDLFPLFLNAVNGNTVIIDEIDQGIHDLLIDRIIDNIKEDITGQLIFTTHDTQVMKQLDVSSLYVIQVDSEGNKRIVNISKASKGKIAANNNIQKLYLDGYFAGIPYSDDVDFYDILEGIGVNNDK</sequence>
<comment type="caution">
    <text evidence="2">The sequence shown here is derived from an EMBL/GenBank/DDBJ whole genome shotgun (WGS) entry which is preliminary data.</text>
</comment>
<dbReference type="GO" id="GO:0016887">
    <property type="term" value="F:ATP hydrolysis activity"/>
    <property type="evidence" value="ECO:0007669"/>
    <property type="project" value="InterPro"/>
</dbReference>
<dbReference type="Pfam" id="PF13304">
    <property type="entry name" value="AAA_21"/>
    <property type="match status" value="1"/>
</dbReference>
<dbReference type="InterPro" id="IPR027417">
    <property type="entry name" value="P-loop_NTPase"/>
</dbReference>
<dbReference type="RefSeq" id="WP_056979792.1">
    <property type="nucleotide sequence ID" value="NZ_AZDZ01000019.1"/>
</dbReference>
<dbReference type="PANTHER" id="PTHR40396:SF1">
    <property type="entry name" value="ATPASE AAA-TYPE CORE DOMAIN-CONTAINING PROTEIN"/>
    <property type="match status" value="1"/>
</dbReference>
<evidence type="ECO:0000313" key="3">
    <source>
        <dbReference type="Proteomes" id="UP000051248"/>
    </source>
</evidence>
<dbReference type="PANTHER" id="PTHR40396">
    <property type="entry name" value="ATPASE-LIKE PROTEIN"/>
    <property type="match status" value="1"/>
</dbReference>
<dbReference type="AlphaFoldDB" id="A0A0R1K6P2"/>
<feature type="domain" description="ATPase AAA-type core" evidence="1">
    <location>
        <begin position="313"/>
        <end position="390"/>
    </location>
</feature>
<dbReference type="eggNOG" id="COG1106">
    <property type="taxonomic scope" value="Bacteria"/>
</dbReference>